<dbReference type="PANTHER" id="PTHR12858">
    <property type="entry name" value="RIBOSOME BIOGENESIS PROTEIN"/>
    <property type="match status" value="1"/>
</dbReference>
<dbReference type="GeneID" id="94334864"/>
<dbReference type="KEGG" id="bdw:94334864"/>
<dbReference type="InterPro" id="IPR039761">
    <property type="entry name" value="Bms1/Tsr1"/>
</dbReference>
<evidence type="ECO:0000259" key="1">
    <source>
        <dbReference type="Pfam" id="PF04950"/>
    </source>
</evidence>
<dbReference type="GO" id="GO:0034511">
    <property type="term" value="F:U3 snoRNA binding"/>
    <property type="evidence" value="ECO:0007669"/>
    <property type="project" value="TreeGrafter"/>
</dbReference>
<dbReference type="Pfam" id="PF04950">
    <property type="entry name" value="RIBIOP_C"/>
    <property type="match status" value="1"/>
</dbReference>
<feature type="domain" description="Ribosome biogenesis protein BMS1/TSR1 C-terminal" evidence="1">
    <location>
        <begin position="14"/>
        <end position="136"/>
    </location>
</feature>
<name>A0AAD9PME6_9APIC</name>
<dbReference type="GO" id="GO:0000479">
    <property type="term" value="P:endonucleolytic cleavage of tricistronic rRNA transcript (SSU-rRNA, 5.8S rRNA, LSU-rRNA)"/>
    <property type="evidence" value="ECO:0007669"/>
    <property type="project" value="TreeGrafter"/>
</dbReference>
<dbReference type="PANTHER" id="PTHR12858:SF1">
    <property type="entry name" value="PRE-RRNA-PROCESSING PROTEIN TSR1 HOMOLOG"/>
    <property type="match status" value="1"/>
</dbReference>
<organism evidence="2 3">
    <name type="scientific">Babesia duncani</name>
    <dbReference type="NCBI Taxonomy" id="323732"/>
    <lineage>
        <taxon>Eukaryota</taxon>
        <taxon>Sar</taxon>
        <taxon>Alveolata</taxon>
        <taxon>Apicomplexa</taxon>
        <taxon>Aconoidasida</taxon>
        <taxon>Piroplasmida</taxon>
        <taxon>Babesiidae</taxon>
        <taxon>Babesia</taxon>
    </lineage>
</organism>
<protein>
    <submittedName>
        <fullName evidence="2">Bifunctional Ribosome biogenesis protein Bms1-Tsr1/Ribosome biogenesis protein BMS1-TSR1</fullName>
    </submittedName>
</protein>
<dbReference type="GO" id="GO:0005525">
    <property type="term" value="F:GTP binding"/>
    <property type="evidence" value="ECO:0007669"/>
    <property type="project" value="TreeGrafter"/>
</dbReference>
<dbReference type="GO" id="GO:0000462">
    <property type="term" value="P:maturation of SSU-rRNA from tricistronic rRNA transcript (SSU-rRNA, 5.8S rRNA, LSU-rRNA)"/>
    <property type="evidence" value="ECO:0007669"/>
    <property type="project" value="TreeGrafter"/>
</dbReference>
<dbReference type="GO" id="GO:0003924">
    <property type="term" value="F:GTPase activity"/>
    <property type="evidence" value="ECO:0007669"/>
    <property type="project" value="TreeGrafter"/>
</dbReference>
<dbReference type="InterPro" id="IPR007034">
    <property type="entry name" value="BMS1_TSR1_C"/>
</dbReference>
<sequence>MKESRTEIYRDCKETAVGEKWVRLTLVNATEQMYAKIQNNPLLILSTILPFERKVSVLNFTVAGTTDGPETIKSKSLAWLYCGFRRFPAKPIFSQEIKVNQGRMGAFNRNFVKHQDAIGSIYGMALAPATPIVALEPFGTFFINLEYTR</sequence>
<comment type="caution">
    <text evidence="2">The sequence shown here is derived from an EMBL/GenBank/DDBJ whole genome shotgun (WGS) entry which is preliminary data.</text>
</comment>
<keyword evidence="3" id="KW-1185">Reference proteome</keyword>
<dbReference type="RefSeq" id="XP_067804406.1">
    <property type="nucleotide sequence ID" value="XM_067945615.1"/>
</dbReference>
<accession>A0AAD9PME6</accession>
<evidence type="ECO:0000313" key="3">
    <source>
        <dbReference type="Proteomes" id="UP001214638"/>
    </source>
</evidence>
<dbReference type="AlphaFoldDB" id="A0AAD9PME6"/>
<dbReference type="Proteomes" id="UP001214638">
    <property type="component" value="Unassembled WGS sequence"/>
</dbReference>
<proteinExistence type="predicted"/>
<reference evidence="2" key="1">
    <citation type="journal article" date="2023" name="Nat. Microbiol.">
        <title>Babesia duncani multi-omics identifies virulence factors and drug targets.</title>
        <authorList>
            <person name="Singh P."/>
            <person name="Lonardi S."/>
            <person name="Liang Q."/>
            <person name="Vydyam P."/>
            <person name="Khabirova E."/>
            <person name="Fang T."/>
            <person name="Gihaz S."/>
            <person name="Thekkiniath J."/>
            <person name="Munshi M."/>
            <person name="Abel S."/>
            <person name="Ciampossin L."/>
            <person name="Batugedara G."/>
            <person name="Gupta M."/>
            <person name="Lu X.M."/>
            <person name="Lenz T."/>
            <person name="Chakravarty S."/>
            <person name="Cornillot E."/>
            <person name="Hu Y."/>
            <person name="Ma W."/>
            <person name="Gonzalez L.M."/>
            <person name="Sanchez S."/>
            <person name="Estrada K."/>
            <person name="Sanchez-Flores A."/>
            <person name="Montero E."/>
            <person name="Harb O.S."/>
            <person name="Le Roch K.G."/>
            <person name="Mamoun C.B."/>
        </authorList>
    </citation>
    <scope>NUCLEOTIDE SEQUENCE</scope>
    <source>
        <strain evidence="2">WA1</strain>
    </source>
</reference>
<dbReference type="GO" id="GO:0030688">
    <property type="term" value="C:preribosome, small subunit precursor"/>
    <property type="evidence" value="ECO:0007669"/>
    <property type="project" value="TreeGrafter"/>
</dbReference>
<dbReference type="EMBL" id="JALLKP010000001">
    <property type="protein sequence ID" value="KAK2197564.1"/>
    <property type="molecule type" value="Genomic_DNA"/>
</dbReference>
<gene>
    <name evidence="2" type="ORF">BdWA1_000566</name>
</gene>
<evidence type="ECO:0000313" key="2">
    <source>
        <dbReference type="EMBL" id="KAK2197564.1"/>
    </source>
</evidence>